<organism evidence="4 5">
    <name type="scientific">Streptomyces fructofermentans</name>
    <dbReference type="NCBI Taxonomy" id="152141"/>
    <lineage>
        <taxon>Bacteria</taxon>
        <taxon>Bacillati</taxon>
        <taxon>Actinomycetota</taxon>
        <taxon>Actinomycetes</taxon>
        <taxon>Kitasatosporales</taxon>
        <taxon>Streptomycetaceae</taxon>
        <taxon>Streptomyces</taxon>
    </lineage>
</organism>
<dbReference type="InterPro" id="IPR001932">
    <property type="entry name" value="PPM-type_phosphatase-like_dom"/>
</dbReference>
<dbReference type="Gene3D" id="3.60.40.10">
    <property type="entry name" value="PPM-type phosphatase domain"/>
    <property type="match status" value="1"/>
</dbReference>
<keyword evidence="5" id="KW-1185">Reference proteome</keyword>
<evidence type="ECO:0000313" key="5">
    <source>
        <dbReference type="Proteomes" id="UP000645555"/>
    </source>
</evidence>
<dbReference type="PANTHER" id="PTHR43156">
    <property type="entry name" value="STAGE II SPORULATION PROTEIN E-RELATED"/>
    <property type="match status" value="1"/>
</dbReference>
<proteinExistence type="predicted"/>
<sequence length="593" mass="63622">MERDDGPKAARDHSWAARLHRLWMVTGGVTDVTAMADHVYALLLAEPEVLAVVGTRWTGGELRYTRRLTSGTRPVTEVAEDGTKSAGAARRPDSSDPAAHGPAVVDRLLPDGEGDFAPEHRLLSDAGAAAALECRFVLGENDWATLSVGLAVPVGPDDPLRQRLTQVCDVLVAINRRIVDVRAHERRQVEEAFLAEASFLMDESLDIEETLSRVARLAVPAVAEGCVVHLFQPDGRLVPVARAHVAATAQDWLSEVTRRDTWTGDTLRRVMRGRTGVVLREAELAGGPFGAATDGPGRLVRAVSVSPLRARARALGTLTFLFQRTDEDISGLRMLDDLARRAALAIDTSTSYELRRRHVAQLQRHLLPPALPSPRGLELSAAYAVADASLDVGGDFYDAVQRGDEVALFIGDVCGRGAEAAAMTGLARHTLRTLLEDGAAPGRALERLNQALLREKVSRFVTALVTLLVPDGDGYLLHTACAGHPPPMVLRADGDVAEVHVSGVLMGVLDGHRYRTATVRLNPGDTVVMFTDGLTEARDAGGVMFETRLVDAVRRCGAARGAVAEHLVGMAADFRASGDDDTAVLVARVTERS</sequence>
<dbReference type="Pfam" id="PF07228">
    <property type="entry name" value="SpoIIE"/>
    <property type="match status" value="1"/>
</dbReference>
<name>A0A918KCC0_9ACTN</name>
<accession>A0A918KCC0</accession>
<dbReference type="AlphaFoldDB" id="A0A918KCC0"/>
<dbReference type="InterPro" id="IPR029016">
    <property type="entry name" value="GAF-like_dom_sf"/>
</dbReference>
<keyword evidence="1" id="KW-0378">Hydrolase</keyword>
<comment type="caution">
    <text evidence="4">The sequence shown here is derived from an EMBL/GenBank/DDBJ whole genome shotgun (WGS) entry which is preliminary data.</text>
</comment>
<dbReference type="Proteomes" id="UP000645555">
    <property type="component" value="Unassembled WGS sequence"/>
</dbReference>
<reference evidence="4" key="2">
    <citation type="submission" date="2020-09" db="EMBL/GenBank/DDBJ databases">
        <authorList>
            <person name="Sun Q."/>
            <person name="Ohkuma M."/>
        </authorList>
    </citation>
    <scope>NUCLEOTIDE SEQUENCE</scope>
    <source>
        <strain evidence="4">JCM 4956</strain>
    </source>
</reference>
<dbReference type="InterPro" id="IPR052016">
    <property type="entry name" value="Bact_Sigma-Reg"/>
</dbReference>
<protein>
    <recommendedName>
        <fullName evidence="3">PPM-type phosphatase domain-containing protein</fullName>
    </recommendedName>
</protein>
<feature type="region of interest" description="Disordered" evidence="2">
    <location>
        <begin position="73"/>
        <end position="103"/>
    </location>
</feature>
<evidence type="ECO:0000256" key="1">
    <source>
        <dbReference type="ARBA" id="ARBA00022801"/>
    </source>
</evidence>
<dbReference type="Gene3D" id="3.30.450.40">
    <property type="match status" value="1"/>
</dbReference>
<gene>
    <name evidence="4" type="ORF">GCM10010515_26930</name>
</gene>
<reference evidence="4" key="1">
    <citation type="journal article" date="2014" name="Int. J. Syst. Evol. Microbiol.">
        <title>Complete genome sequence of Corynebacterium casei LMG S-19264T (=DSM 44701T), isolated from a smear-ripened cheese.</title>
        <authorList>
            <consortium name="US DOE Joint Genome Institute (JGI-PGF)"/>
            <person name="Walter F."/>
            <person name="Albersmeier A."/>
            <person name="Kalinowski J."/>
            <person name="Ruckert C."/>
        </authorList>
    </citation>
    <scope>NUCLEOTIDE SEQUENCE</scope>
    <source>
        <strain evidence="4">JCM 4956</strain>
    </source>
</reference>
<feature type="domain" description="PPM-type phosphatase" evidence="3">
    <location>
        <begin position="379"/>
        <end position="589"/>
    </location>
</feature>
<dbReference type="InterPro" id="IPR036457">
    <property type="entry name" value="PPM-type-like_dom_sf"/>
</dbReference>
<dbReference type="SUPFAM" id="SSF81606">
    <property type="entry name" value="PP2C-like"/>
    <property type="match status" value="1"/>
</dbReference>
<dbReference type="SMART" id="SM00331">
    <property type="entry name" value="PP2C_SIG"/>
    <property type="match status" value="1"/>
</dbReference>
<dbReference type="RefSeq" id="WP_229916159.1">
    <property type="nucleotide sequence ID" value="NZ_BMWD01000007.1"/>
</dbReference>
<dbReference type="SUPFAM" id="SSF55781">
    <property type="entry name" value="GAF domain-like"/>
    <property type="match status" value="1"/>
</dbReference>
<evidence type="ECO:0000259" key="3">
    <source>
        <dbReference type="PROSITE" id="PS51746"/>
    </source>
</evidence>
<evidence type="ECO:0000313" key="4">
    <source>
        <dbReference type="EMBL" id="GGX57851.1"/>
    </source>
</evidence>
<evidence type="ECO:0000256" key="2">
    <source>
        <dbReference type="SAM" id="MobiDB-lite"/>
    </source>
</evidence>
<dbReference type="PROSITE" id="PS51746">
    <property type="entry name" value="PPM_2"/>
    <property type="match status" value="1"/>
</dbReference>
<dbReference type="GO" id="GO:0016791">
    <property type="term" value="F:phosphatase activity"/>
    <property type="evidence" value="ECO:0007669"/>
    <property type="project" value="TreeGrafter"/>
</dbReference>
<dbReference type="EMBL" id="BMWD01000007">
    <property type="protein sequence ID" value="GGX57851.1"/>
    <property type="molecule type" value="Genomic_DNA"/>
</dbReference>
<dbReference type="PANTHER" id="PTHR43156:SF2">
    <property type="entry name" value="STAGE II SPORULATION PROTEIN E"/>
    <property type="match status" value="1"/>
</dbReference>